<sequence>MKYFILLCLSLVIISCEKYDEDILPIVGVYEANVVGVDGPFSVSISVDYGNNIWIDAPWDGDTWSVIKARVRDEYEYEKKIRIGNQEIDDGVRIDGEGFFFDYTIQLDYTIEIGNERRDFTLIGTKL</sequence>
<dbReference type="PROSITE" id="PS51257">
    <property type="entry name" value="PROKAR_LIPOPROTEIN"/>
    <property type="match status" value="1"/>
</dbReference>
<accession>A0AA37WDE9</accession>
<keyword evidence="2" id="KW-1185">Reference proteome</keyword>
<evidence type="ECO:0000313" key="2">
    <source>
        <dbReference type="Proteomes" id="UP001156666"/>
    </source>
</evidence>
<protein>
    <submittedName>
        <fullName evidence="1">Uncharacterized protein</fullName>
    </submittedName>
</protein>
<comment type="caution">
    <text evidence="1">The sequence shown here is derived from an EMBL/GenBank/DDBJ whole genome shotgun (WGS) entry which is preliminary data.</text>
</comment>
<dbReference type="EMBL" id="BSOH01000007">
    <property type="protein sequence ID" value="GLR16873.1"/>
    <property type="molecule type" value="Genomic_DNA"/>
</dbReference>
<proteinExistence type="predicted"/>
<organism evidence="1 2">
    <name type="scientific">Portibacter lacus</name>
    <dbReference type="NCBI Taxonomy" id="1099794"/>
    <lineage>
        <taxon>Bacteria</taxon>
        <taxon>Pseudomonadati</taxon>
        <taxon>Bacteroidota</taxon>
        <taxon>Saprospiria</taxon>
        <taxon>Saprospirales</taxon>
        <taxon>Haliscomenobacteraceae</taxon>
        <taxon>Portibacter</taxon>
    </lineage>
</organism>
<dbReference type="RefSeq" id="WP_235290945.1">
    <property type="nucleotide sequence ID" value="NZ_BSOH01000007.1"/>
</dbReference>
<dbReference type="AlphaFoldDB" id="A0AA37WDE9"/>
<dbReference type="Proteomes" id="UP001156666">
    <property type="component" value="Unassembled WGS sequence"/>
</dbReference>
<evidence type="ECO:0000313" key="1">
    <source>
        <dbReference type="EMBL" id="GLR16873.1"/>
    </source>
</evidence>
<name>A0AA37WDE9_9BACT</name>
<gene>
    <name evidence="1" type="ORF">GCM10007940_14880</name>
</gene>
<reference evidence="1" key="2">
    <citation type="submission" date="2023-01" db="EMBL/GenBank/DDBJ databases">
        <title>Draft genome sequence of Portibacter lacus strain NBRC 108769.</title>
        <authorList>
            <person name="Sun Q."/>
            <person name="Mori K."/>
        </authorList>
    </citation>
    <scope>NUCLEOTIDE SEQUENCE</scope>
    <source>
        <strain evidence="1">NBRC 108769</strain>
    </source>
</reference>
<reference evidence="1" key="1">
    <citation type="journal article" date="2014" name="Int. J. Syst. Evol. Microbiol.">
        <title>Complete genome sequence of Corynebacterium casei LMG S-19264T (=DSM 44701T), isolated from a smear-ripened cheese.</title>
        <authorList>
            <consortium name="US DOE Joint Genome Institute (JGI-PGF)"/>
            <person name="Walter F."/>
            <person name="Albersmeier A."/>
            <person name="Kalinowski J."/>
            <person name="Ruckert C."/>
        </authorList>
    </citation>
    <scope>NUCLEOTIDE SEQUENCE</scope>
    <source>
        <strain evidence="1">NBRC 108769</strain>
    </source>
</reference>